<organism evidence="2 3">
    <name type="scientific">Tetrapyrgos nigripes</name>
    <dbReference type="NCBI Taxonomy" id="182062"/>
    <lineage>
        <taxon>Eukaryota</taxon>
        <taxon>Fungi</taxon>
        <taxon>Dikarya</taxon>
        <taxon>Basidiomycota</taxon>
        <taxon>Agaricomycotina</taxon>
        <taxon>Agaricomycetes</taxon>
        <taxon>Agaricomycetidae</taxon>
        <taxon>Agaricales</taxon>
        <taxon>Marasmiineae</taxon>
        <taxon>Marasmiaceae</taxon>
        <taxon>Tetrapyrgos</taxon>
    </lineage>
</organism>
<comment type="caution">
    <text evidence="2">The sequence shown here is derived from an EMBL/GenBank/DDBJ whole genome shotgun (WGS) entry which is preliminary data.</text>
</comment>
<protein>
    <submittedName>
        <fullName evidence="2">Uncharacterized protein</fullName>
    </submittedName>
</protein>
<feature type="compositionally biased region" description="Acidic residues" evidence="1">
    <location>
        <begin position="275"/>
        <end position="285"/>
    </location>
</feature>
<dbReference type="Proteomes" id="UP000559256">
    <property type="component" value="Unassembled WGS sequence"/>
</dbReference>
<sequence>MHFSDLPEDILLKIATCIDREWSNGNTWGSFAVLDSRCRAAALTARLAIAQRYFLIKDREDSTVQSLYPKELTAPLLTAIRKIHLHVGALGPMNVRSSNAVELQDAANATLTHLYIFLIFCQRSHTLKLTGESYSRPGPFPMQIVLWMLTYMHEFPKKAGIVSPPIRVLILDEVSWYTSFRYPKHDVISGLETLHIKWTSSSRKSPQSSPTACREMARFIKTSRHTLQSLKLDFSGNLAAKEGFDIRMLGDEGVGNEDSDEDEQVDGSEKKNGDGNEDENEDEGEGDGRDDNKVQSQDQVEDKGKDEQAWKKLRKLKLTIDVDKQSPMGNDIVGTLDAIATTFPNLERLNLILEPNRYYHDMVRYTPGILKPLSKLKNLRYLFLALDLECESNDELEEDHDHVWYNRCLHRRYAATQDIANVCLNLTHCYWKQHIIDSEGNNGWQFFRLENEDSTDANGQKIQKRVVKTKQRWWMAEEWVERVKSEQGVDLQFPGEVILGKVDQYGYLHEVYSCGEDDSDESS</sequence>
<keyword evidence="3" id="KW-1185">Reference proteome</keyword>
<dbReference type="EMBL" id="JAACJM010000028">
    <property type="protein sequence ID" value="KAF5365245.1"/>
    <property type="molecule type" value="Genomic_DNA"/>
</dbReference>
<evidence type="ECO:0000313" key="2">
    <source>
        <dbReference type="EMBL" id="KAF5365245.1"/>
    </source>
</evidence>
<proteinExistence type="predicted"/>
<accession>A0A8H5GIA1</accession>
<feature type="compositionally biased region" description="Acidic residues" evidence="1">
    <location>
        <begin position="254"/>
        <end position="266"/>
    </location>
</feature>
<dbReference type="OrthoDB" id="3025297at2759"/>
<evidence type="ECO:0000313" key="3">
    <source>
        <dbReference type="Proteomes" id="UP000559256"/>
    </source>
</evidence>
<dbReference type="AlphaFoldDB" id="A0A8H5GIA1"/>
<gene>
    <name evidence="2" type="ORF">D9758_005485</name>
</gene>
<evidence type="ECO:0000256" key="1">
    <source>
        <dbReference type="SAM" id="MobiDB-lite"/>
    </source>
</evidence>
<name>A0A8H5GIA1_9AGAR</name>
<feature type="region of interest" description="Disordered" evidence="1">
    <location>
        <begin position="250"/>
        <end position="306"/>
    </location>
</feature>
<reference evidence="2 3" key="1">
    <citation type="journal article" date="2020" name="ISME J.">
        <title>Uncovering the hidden diversity of litter-decomposition mechanisms in mushroom-forming fungi.</title>
        <authorList>
            <person name="Floudas D."/>
            <person name="Bentzer J."/>
            <person name="Ahren D."/>
            <person name="Johansson T."/>
            <person name="Persson P."/>
            <person name="Tunlid A."/>
        </authorList>
    </citation>
    <scope>NUCLEOTIDE SEQUENCE [LARGE SCALE GENOMIC DNA]</scope>
    <source>
        <strain evidence="2 3">CBS 291.85</strain>
    </source>
</reference>